<dbReference type="PANTHER" id="PTHR30193:SF18">
    <property type="entry name" value="OSMOPROTECTIVE COMPOUNDS UPTAKE PERMEASE PROTEIN GGTC"/>
    <property type="match status" value="1"/>
</dbReference>
<protein>
    <submittedName>
        <fullName evidence="9">Sugar ABC transporter permease</fullName>
    </submittedName>
</protein>
<feature type="transmembrane region" description="Helical" evidence="7">
    <location>
        <begin position="202"/>
        <end position="224"/>
    </location>
</feature>
<dbReference type="GO" id="GO:0005886">
    <property type="term" value="C:plasma membrane"/>
    <property type="evidence" value="ECO:0007669"/>
    <property type="project" value="UniProtKB-SubCell"/>
</dbReference>
<dbReference type="PANTHER" id="PTHR30193">
    <property type="entry name" value="ABC TRANSPORTER PERMEASE PROTEIN"/>
    <property type="match status" value="1"/>
</dbReference>
<reference evidence="9" key="1">
    <citation type="submission" date="2021-01" db="EMBL/GenBank/DDBJ databases">
        <title>Rhizobium sp. strain KVB221 16S ribosomal RNA gene Genome sequencing and assembly.</title>
        <authorList>
            <person name="Kang M."/>
        </authorList>
    </citation>
    <scope>NUCLEOTIDE SEQUENCE</scope>
    <source>
        <strain evidence="9">KVB221</strain>
    </source>
</reference>
<accession>A0A937CN50</accession>
<keyword evidence="6 7" id="KW-0472">Membrane</keyword>
<gene>
    <name evidence="9" type="ORF">JJB09_06385</name>
</gene>
<keyword evidence="4 7" id="KW-0812">Transmembrane</keyword>
<dbReference type="InterPro" id="IPR000515">
    <property type="entry name" value="MetI-like"/>
</dbReference>
<evidence type="ECO:0000313" key="10">
    <source>
        <dbReference type="Proteomes" id="UP000633219"/>
    </source>
</evidence>
<dbReference type="AlphaFoldDB" id="A0A937CN50"/>
<dbReference type="RefSeq" id="WP_201654840.1">
    <property type="nucleotide sequence ID" value="NZ_JAEQNC010000003.1"/>
</dbReference>
<evidence type="ECO:0000313" key="9">
    <source>
        <dbReference type="EMBL" id="MBL0371649.1"/>
    </source>
</evidence>
<dbReference type="PROSITE" id="PS50928">
    <property type="entry name" value="ABC_TM1"/>
    <property type="match status" value="1"/>
</dbReference>
<feature type="transmembrane region" description="Helical" evidence="7">
    <location>
        <begin position="113"/>
        <end position="134"/>
    </location>
</feature>
<proteinExistence type="inferred from homology"/>
<dbReference type="Proteomes" id="UP000633219">
    <property type="component" value="Unassembled WGS sequence"/>
</dbReference>
<dbReference type="Gene3D" id="1.10.3720.10">
    <property type="entry name" value="MetI-like"/>
    <property type="match status" value="1"/>
</dbReference>
<evidence type="ECO:0000256" key="4">
    <source>
        <dbReference type="ARBA" id="ARBA00022692"/>
    </source>
</evidence>
<evidence type="ECO:0000256" key="7">
    <source>
        <dbReference type="RuleBase" id="RU363032"/>
    </source>
</evidence>
<comment type="subcellular location">
    <subcellularLocation>
        <location evidence="1 7">Cell membrane</location>
        <topology evidence="1 7">Multi-pass membrane protein</topology>
    </subcellularLocation>
</comment>
<evidence type="ECO:0000256" key="5">
    <source>
        <dbReference type="ARBA" id="ARBA00022989"/>
    </source>
</evidence>
<feature type="domain" description="ABC transmembrane type-1" evidence="8">
    <location>
        <begin position="109"/>
        <end position="325"/>
    </location>
</feature>
<feature type="transmembrane region" description="Helical" evidence="7">
    <location>
        <begin position="50"/>
        <end position="72"/>
    </location>
</feature>
<keyword evidence="2 7" id="KW-0813">Transport</keyword>
<evidence type="ECO:0000256" key="2">
    <source>
        <dbReference type="ARBA" id="ARBA00022448"/>
    </source>
</evidence>
<feature type="transmembrane region" description="Helical" evidence="7">
    <location>
        <begin position="6"/>
        <end position="29"/>
    </location>
</feature>
<dbReference type="InterPro" id="IPR051393">
    <property type="entry name" value="ABC_transporter_permease"/>
</dbReference>
<sequence length="336" mass="37712">MQQLIYAIATMIAGVLGCAAYFFGSNFILDTIYPAKGKDAARAARNMRRAAVIRPWLFLGPALIALTLYLVYPVFESLRLSFLDKGGQNFVGLFNYKWMIADQQFRESILNNFMWLLVVPAAATFFGLVIAVLTDRIWWGNIAKSLIFMPMAISFVGAAVIWKFVYDYRDAATAQIGILNAIVVWFGGEPQAWITLPFWNNFFLMAILIWIQTGFAMVILSAALRGIPDETIEAAVIDGANGFQIFFKIMIPQIWGTIAVVWTTITILVLKVFDIVLAMTNGQWNSQVLANLMFDWMFRGGGDFGRGAAIAIVIMVLVIPIMIWNIRNARKEMEGR</sequence>
<keyword evidence="5 7" id="KW-1133">Transmembrane helix</keyword>
<dbReference type="CDD" id="cd06261">
    <property type="entry name" value="TM_PBP2"/>
    <property type="match status" value="1"/>
</dbReference>
<feature type="transmembrane region" description="Helical" evidence="7">
    <location>
        <begin position="254"/>
        <end position="284"/>
    </location>
</feature>
<evidence type="ECO:0000259" key="8">
    <source>
        <dbReference type="PROSITE" id="PS50928"/>
    </source>
</evidence>
<dbReference type="SUPFAM" id="SSF161098">
    <property type="entry name" value="MetI-like"/>
    <property type="match status" value="1"/>
</dbReference>
<feature type="transmembrane region" description="Helical" evidence="7">
    <location>
        <begin position="146"/>
        <end position="165"/>
    </location>
</feature>
<dbReference type="InterPro" id="IPR035906">
    <property type="entry name" value="MetI-like_sf"/>
</dbReference>
<name>A0A937CN50_9HYPH</name>
<dbReference type="Pfam" id="PF00528">
    <property type="entry name" value="BPD_transp_1"/>
    <property type="match status" value="1"/>
</dbReference>
<keyword evidence="3" id="KW-1003">Cell membrane</keyword>
<dbReference type="EMBL" id="JAEQNC010000003">
    <property type="protein sequence ID" value="MBL0371649.1"/>
    <property type="molecule type" value="Genomic_DNA"/>
</dbReference>
<evidence type="ECO:0000256" key="1">
    <source>
        <dbReference type="ARBA" id="ARBA00004651"/>
    </source>
</evidence>
<feature type="transmembrane region" description="Helical" evidence="7">
    <location>
        <begin position="304"/>
        <end position="326"/>
    </location>
</feature>
<organism evidence="9 10">
    <name type="scientific">Rhizobium setariae</name>
    <dbReference type="NCBI Taxonomy" id="2801340"/>
    <lineage>
        <taxon>Bacteria</taxon>
        <taxon>Pseudomonadati</taxon>
        <taxon>Pseudomonadota</taxon>
        <taxon>Alphaproteobacteria</taxon>
        <taxon>Hyphomicrobiales</taxon>
        <taxon>Rhizobiaceae</taxon>
        <taxon>Rhizobium/Agrobacterium group</taxon>
        <taxon>Rhizobium</taxon>
    </lineage>
</organism>
<evidence type="ECO:0000256" key="6">
    <source>
        <dbReference type="ARBA" id="ARBA00023136"/>
    </source>
</evidence>
<dbReference type="SUPFAM" id="SSF160964">
    <property type="entry name" value="MalF N-terminal region-like"/>
    <property type="match status" value="1"/>
</dbReference>
<comment type="caution">
    <text evidence="9">The sequence shown here is derived from an EMBL/GenBank/DDBJ whole genome shotgun (WGS) entry which is preliminary data.</text>
</comment>
<comment type="similarity">
    <text evidence="7">Belongs to the binding-protein-dependent transport system permease family.</text>
</comment>
<evidence type="ECO:0000256" key="3">
    <source>
        <dbReference type="ARBA" id="ARBA00022475"/>
    </source>
</evidence>
<dbReference type="GO" id="GO:0055085">
    <property type="term" value="P:transmembrane transport"/>
    <property type="evidence" value="ECO:0007669"/>
    <property type="project" value="InterPro"/>
</dbReference>
<keyword evidence="10" id="KW-1185">Reference proteome</keyword>